<evidence type="ECO:0008006" key="4">
    <source>
        <dbReference type="Google" id="ProtNLM"/>
    </source>
</evidence>
<dbReference type="EMBL" id="CP051774">
    <property type="protein sequence ID" value="QJE96366.1"/>
    <property type="molecule type" value="Genomic_DNA"/>
</dbReference>
<gene>
    <name evidence="2" type="ORF">HHL09_11410</name>
</gene>
<dbReference type="RefSeq" id="WP_169454767.1">
    <property type="nucleotide sequence ID" value="NZ_CP051774.1"/>
</dbReference>
<reference evidence="2 3" key="1">
    <citation type="submission" date="2020-04" db="EMBL/GenBank/DDBJ databases">
        <title>Luteolibacter sp. G-1-1-1 isolated from soil.</title>
        <authorList>
            <person name="Dahal R.H."/>
        </authorList>
    </citation>
    <scope>NUCLEOTIDE SEQUENCE [LARGE SCALE GENOMIC DNA]</scope>
    <source>
        <strain evidence="2 3">G-1-1-1</strain>
    </source>
</reference>
<protein>
    <recommendedName>
        <fullName evidence="4">HEAT repeat domain-containing protein</fullName>
    </recommendedName>
</protein>
<evidence type="ECO:0000313" key="2">
    <source>
        <dbReference type="EMBL" id="QJE96366.1"/>
    </source>
</evidence>
<sequence>MRTAILIPIAVVALATGALVRVRTTLTPEESRPTKSGRDPRTERIHTTERDAEEKIARIAKLALDAPREAEALALELEGRERDEALAVLSAELARADADHALKVASLIEEPQARGNSLGFVLAQLAGTDVESVFTWLAQTNEGELVKASVERMALPALAEVDPERVAHWIAAGKATPAATETAVVTTVQRWVQQDRSAAARWVASFEDERLLHNGMEALVSGWTKQARDEPSPWIKGLPEGKAKDQACAAYAAALAPMQPEGASLWAGQIKDPVLAAQTAQRIGAAR</sequence>
<evidence type="ECO:0000256" key="1">
    <source>
        <dbReference type="SAM" id="MobiDB-lite"/>
    </source>
</evidence>
<dbReference type="AlphaFoldDB" id="A0A858RGT0"/>
<accession>A0A858RGT0</accession>
<dbReference type="Proteomes" id="UP000501812">
    <property type="component" value="Chromosome"/>
</dbReference>
<feature type="compositionally biased region" description="Basic and acidic residues" evidence="1">
    <location>
        <begin position="29"/>
        <end position="47"/>
    </location>
</feature>
<name>A0A858RGT0_9BACT</name>
<evidence type="ECO:0000313" key="3">
    <source>
        <dbReference type="Proteomes" id="UP000501812"/>
    </source>
</evidence>
<organism evidence="2 3">
    <name type="scientific">Luteolibacter luteus</name>
    <dbReference type="NCBI Taxonomy" id="2728835"/>
    <lineage>
        <taxon>Bacteria</taxon>
        <taxon>Pseudomonadati</taxon>
        <taxon>Verrucomicrobiota</taxon>
        <taxon>Verrucomicrobiia</taxon>
        <taxon>Verrucomicrobiales</taxon>
        <taxon>Verrucomicrobiaceae</taxon>
        <taxon>Luteolibacter</taxon>
    </lineage>
</organism>
<feature type="region of interest" description="Disordered" evidence="1">
    <location>
        <begin position="26"/>
        <end position="47"/>
    </location>
</feature>
<keyword evidence="3" id="KW-1185">Reference proteome</keyword>
<dbReference type="KEGG" id="luo:HHL09_11410"/>
<proteinExistence type="predicted"/>